<evidence type="ECO:0000313" key="1">
    <source>
        <dbReference type="EMBL" id="GAH13314.1"/>
    </source>
</evidence>
<reference evidence="1" key="1">
    <citation type="journal article" date="2014" name="Front. Microbiol.">
        <title>High frequency of phylogenetically diverse reductive dehalogenase-homologous genes in deep subseafloor sedimentary metagenomes.</title>
        <authorList>
            <person name="Kawai M."/>
            <person name="Futagami T."/>
            <person name="Toyoda A."/>
            <person name="Takaki Y."/>
            <person name="Nishi S."/>
            <person name="Hori S."/>
            <person name="Arai W."/>
            <person name="Tsubouchi T."/>
            <person name="Morono Y."/>
            <person name="Uchiyama I."/>
            <person name="Ito T."/>
            <person name="Fujiyama A."/>
            <person name="Inagaki F."/>
            <person name="Takami H."/>
        </authorList>
    </citation>
    <scope>NUCLEOTIDE SEQUENCE</scope>
    <source>
        <strain evidence="1">Expedition CK06-06</strain>
    </source>
</reference>
<sequence>RVKMNIDVKGEFNKTELRVIQKILGYTTGEERKKAGITKEEELVYNVIYDQLNELFNKVLD</sequence>
<comment type="caution">
    <text evidence="1">The sequence shown here is derived from an EMBL/GenBank/DDBJ whole genome shotgun (WGS) entry which is preliminary data.</text>
</comment>
<dbReference type="AlphaFoldDB" id="X1E819"/>
<feature type="non-terminal residue" evidence="1">
    <location>
        <position position="1"/>
    </location>
</feature>
<accession>X1E819</accession>
<gene>
    <name evidence="1" type="ORF">S01H4_56371</name>
</gene>
<name>X1E819_9ZZZZ</name>
<proteinExistence type="predicted"/>
<organism evidence="1">
    <name type="scientific">marine sediment metagenome</name>
    <dbReference type="NCBI Taxonomy" id="412755"/>
    <lineage>
        <taxon>unclassified sequences</taxon>
        <taxon>metagenomes</taxon>
        <taxon>ecological metagenomes</taxon>
    </lineage>
</organism>
<protein>
    <submittedName>
        <fullName evidence="1">Uncharacterized protein</fullName>
    </submittedName>
</protein>
<dbReference type="EMBL" id="BART01032658">
    <property type="protein sequence ID" value="GAH13314.1"/>
    <property type="molecule type" value="Genomic_DNA"/>
</dbReference>